<name>A0AAV9IY12_CYACA</name>
<dbReference type="GO" id="GO:0005737">
    <property type="term" value="C:cytoplasm"/>
    <property type="evidence" value="ECO:0007669"/>
    <property type="project" value="UniProtKB-SubCell"/>
</dbReference>
<organism evidence="8 9">
    <name type="scientific">Cyanidium caldarium</name>
    <name type="common">Red alga</name>
    <dbReference type="NCBI Taxonomy" id="2771"/>
    <lineage>
        <taxon>Eukaryota</taxon>
        <taxon>Rhodophyta</taxon>
        <taxon>Bangiophyceae</taxon>
        <taxon>Cyanidiales</taxon>
        <taxon>Cyanidiaceae</taxon>
        <taxon>Cyanidium</taxon>
    </lineage>
</organism>
<comment type="caution">
    <text evidence="8">The sequence shown here is derived from an EMBL/GenBank/DDBJ whole genome shotgun (WGS) entry which is preliminary data.</text>
</comment>
<feature type="region of interest" description="Disordered" evidence="7">
    <location>
        <begin position="113"/>
        <end position="160"/>
    </location>
</feature>
<keyword evidence="4 6" id="KW-0694">RNA-binding</keyword>
<comment type="function">
    <text evidence="6">Plays a role in the recruitment of the exosome to pre-rRNA to mediate the 3'-5' end processing of the 5.8S rRNA.</text>
</comment>
<dbReference type="GO" id="GO:0005730">
    <property type="term" value="C:nucleolus"/>
    <property type="evidence" value="ECO:0007669"/>
    <property type="project" value="UniProtKB-SubCell"/>
</dbReference>
<sequence length="160" mass="17853">MADDEHPESASTGDCSADALRPRVLALQKQLESLLRKWRRMKREREERSSAADPAHITRAALDEAKLLAALAYALNALFFLFLQLCGVDAAAHPVRQDLRRVQAYFTKIRDAEKRLPAPSSTRTDSTAADGHPADTDDACPPPPREAKRARHARARSRHH</sequence>
<evidence type="ECO:0000256" key="1">
    <source>
        <dbReference type="ARBA" id="ARBA00004123"/>
    </source>
</evidence>
<dbReference type="GO" id="GO:0003677">
    <property type="term" value="F:DNA binding"/>
    <property type="evidence" value="ECO:0007669"/>
    <property type="project" value="UniProtKB-KW"/>
</dbReference>
<keyword evidence="3 6" id="KW-0698">rRNA processing</keyword>
<evidence type="ECO:0000256" key="3">
    <source>
        <dbReference type="ARBA" id="ARBA00022552"/>
    </source>
</evidence>
<evidence type="ECO:0000313" key="8">
    <source>
        <dbReference type="EMBL" id="KAK4537177.1"/>
    </source>
</evidence>
<dbReference type="InterPro" id="IPR007146">
    <property type="entry name" value="Sas10/Utp3/C1D"/>
</dbReference>
<dbReference type="EMBL" id="JANCYW010000011">
    <property type="protein sequence ID" value="KAK4537177.1"/>
    <property type="molecule type" value="Genomic_DNA"/>
</dbReference>
<evidence type="ECO:0000256" key="2">
    <source>
        <dbReference type="ARBA" id="ARBA00009154"/>
    </source>
</evidence>
<protein>
    <recommendedName>
        <fullName evidence="6">Nuclear nucleic acid-binding protein C1D</fullName>
    </recommendedName>
</protein>
<keyword evidence="6" id="KW-0963">Cytoplasm</keyword>
<feature type="compositionally biased region" description="Basic residues" evidence="7">
    <location>
        <begin position="148"/>
        <end position="160"/>
    </location>
</feature>
<evidence type="ECO:0000313" key="9">
    <source>
        <dbReference type="Proteomes" id="UP001301350"/>
    </source>
</evidence>
<accession>A0AAV9IY12</accession>
<comment type="similarity">
    <text evidence="2 6">Belongs to the C1D family.</text>
</comment>
<dbReference type="GO" id="GO:0003723">
    <property type="term" value="F:RNA binding"/>
    <property type="evidence" value="ECO:0007669"/>
    <property type="project" value="UniProtKB-UniRule"/>
</dbReference>
<dbReference type="GO" id="GO:0000460">
    <property type="term" value="P:maturation of 5.8S rRNA"/>
    <property type="evidence" value="ECO:0007669"/>
    <property type="project" value="TreeGrafter"/>
</dbReference>
<evidence type="ECO:0000256" key="5">
    <source>
        <dbReference type="ARBA" id="ARBA00023242"/>
    </source>
</evidence>
<comment type="subcellular location">
    <subcellularLocation>
        <location evidence="6">Cytoplasm</location>
    </subcellularLocation>
    <subcellularLocation>
        <location evidence="6">Nucleus</location>
        <location evidence="6">Nucleolus</location>
    </subcellularLocation>
    <subcellularLocation>
        <location evidence="1 6">Nucleus</location>
    </subcellularLocation>
</comment>
<evidence type="ECO:0000256" key="6">
    <source>
        <dbReference type="RuleBase" id="RU368003"/>
    </source>
</evidence>
<dbReference type="InterPro" id="IPR011082">
    <property type="entry name" value="Exosome-assoc_fac/DNA_repair"/>
</dbReference>
<dbReference type="AlphaFoldDB" id="A0AAV9IY12"/>
<evidence type="ECO:0000256" key="7">
    <source>
        <dbReference type="SAM" id="MobiDB-lite"/>
    </source>
</evidence>
<comment type="subunit">
    <text evidence="6">Monomer and homodimer.</text>
</comment>
<keyword evidence="5 6" id="KW-0539">Nucleus</keyword>
<dbReference type="PANTHER" id="PTHR15341">
    <property type="entry name" value="SUN-COR STEROID HORMONE RECEPTOR CO-REPRESSOR"/>
    <property type="match status" value="1"/>
</dbReference>
<keyword evidence="9" id="KW-1185">Reference proteome</keyword>
<dbReference type="Proteomes" id="UP001301350">
    <property type="component" value="Unassembled WGS sequence"/>
</dbReference>
<keyword evidence="6" id="KW-0238">DNA-binding</keyword>
<dbReference type="GO" id="GO:0000178">
    <property type="term" value="C:exosome (RNase complex)"/>
    <property type="evidence" value="ECO:0007669"/>
    <property type="project" value="TreeGrafter"/>
</dbReference>
<reference evidence="8 9" key="1">
    <citation type="submission" date="2022-07" db="EMBL/GenBank/DDBJ databases">
        <title>Genome-wide signatures of adaptation to extreme environments.</title>
        <authorList>
            <person name="Cho C.H."/>
            <person name="Yoon H.S."/>
        </authorList>
    </citation>
    <scope>NUCLEOTIDE SEQUENCE [LARGE SCALE GENOMIC DNA]</scope>
    <source>
        <strain evidence="8 9">DBV 063 E5</strain>
    </source>
</reference>
<dbReference type="GO" id="GO:0010468">
    <property type="term" value="P:regulation of gene expression"/>
    <property type="evidence" value="ECO:0007669"/>
    <property type="project" value="TreeGrafter"/>
</dbReference>
<gene>
    <name evidence="8" type="ORF">CDCA_CDCA11G3202</name>
</gene>
<proteinExistence type="inferred from homology"/>
<evidence type="ECO:0000256" key="4">
    <source>
        <dbReference type="ARBA" id="ARBA00022884"/>
    </source>
</evidence>
<dbReference type="PANTHER" id="PTHR15341:SF3">
    <property type="entry name" value="NUCLEAR NUCLEIC ACID-BINDING PROTEIN C1D"/>
    <property type="match status" value="1"/>
</dbReference>
<dbReference type="Pfam" id="PF04000">
    <property type="entry name" value="Sas10_Utp3"/>
    <property type="match status" value="1"/>
</dbReference>